<dbReference type="GO" id="GO:0005886">
    <property type="term" value="C:plasma membrane"/>
    <property type="evidence" value="ECO:0007669"/>
    <property type="project" value="TreeGrafter"/>
</dbReference>
<evidence type="ECO:0000256" key="4">
    <source>
        <dbReference type="ARBA" id="ARBA00022801"/>
    </source>
</evidence>
<dbReference type="InterPro" id="IPR024632">
    <property type="entry name" value="PLipase_D_C"/>
</dbReference>
<dbReference type="GO" id="GO:0004630">
    <property type="term" value="F:phospholipase D activity"/>
    <property type="evidence" value="ECO:0007669"/>
    <property type="project" value="UniProtKB-EC"/>
</dbReference>
<dbReference type="Proteomes" id="UP001497623">
    <property type="component" value="Unassembled WGS sequence"/>
</dbReference>
<feature type="domain" description="PLD phosphodiesterase" evidence="8">
    <location>
        <begin position="303"/>
        <end position="330"/>
    </location>
</feature>
<protein>
    <recommendedName>
        <fullName evidence="1">phospholipase D</fullName>
        <ecNumber evidence="1">3.1.4.4</ecNumber>
    </recommendedName>
</protein>
<reference evidence="9 10" key="1">
    <citation type="submission" date="2024-05" db="EMBL/GenBank/DDBJ databases">
        <authorList>
            <person name="Wallberg A."/>
        </authorList>
    </citation>
    <scope>NUCLEOTIDE SEQUENCE [LARGE SCALE GENOMIC DNA]</scope>
</reference>
<evidence type="ECO:0000256" key="5">
    <source>
        <dbReference type="ARBA" id="ARBA00022837"/>
    </source>
</evidence>
<dbReference type="AlphaFoldDB" id="A0AAV2QJR5"/>
<dbReference type="EMBL" id="CAXKWB010006950">
    <property type="protein sequence ID" value="CAL4085202.1"/>
    <property type="molecule type" value="Genomic_DNA"/>
</dbReference>
<keyword evidence="10" id="KW-1185">Reference proteome</keyword>
<keyword evidence="5" id="KW-0106">Calcium</keyword>
<evidence type="ECO:0000256" key="2">
    <source>
        <dbReference type="ARBA" id="ARBA00022723"/>
    </source>
</evidence>
<dbReference type="GO" id="GO:0046872">
    <property type="term" value="F:metal ion binding"/>
    <property type="evidence" value="ECO:0007669"/>
    <property type="project" value="UniProtKB-KW"/>
</dbReference>
<accession>A0AAV2QJR5</accession>
<dbReference type="Gene3D" id="3.30.870.10">
    <property type="entry name" value="Endonuclease Chain A"/>
    <property type="match status" value="2"/>
</dbReference>
<dbReference type="PANTHER" id="PTHR18896">
    <property type="entry name" value="PHOSPHOLIPASE D"/>
    <property type="match status" value="1"/>
</dbReference>
<evidence type="ECO:0000256" key="7">
    <source>
        <dbReference type="ARBA" id="ARBA00023098"/>
    </source>
</evidence>
<dbReference type="SMART" id="SM00155">
    <property type="entry name" value="PLDc"/>
    <property type="match status" value="1"/>
</dbReference>
<dbReference type="EC" id="3.1.4.4" evidence="1"/>
<keyword evidence="6" id="KW-0442">Lipid degradation</keyword>
<comment type="caution">
    <text evidence="9">The sequence shown here is derived from an EMBL/GenBank/DDBJ whole genome shotgun (WGS) entry which is preliminary data.</text>
</comment>
<dbReference type="InterPro" id="IPR001736">
    <property type="entry name" value="PLipase_D/transphosphatidylase"/>
</dbReference>
<organism evidence="9 10">
    <name type="scientific">Meganyctiphanes norvegica</name>
    <name type="common">Northern krill</name>
    <name type="synonym">Thysanopoda norvegica</name>
    <dbReference type="NCBI Taxonomy" id="48144"/>
    <lineage>
        <taxon>Eukaryota</taxon>
        <taxon>Metazoa</taxon>
        <taxon>Ecdysozoa</taxon>
        <taxon>Arthropoda</taxon>
        <taxon>Crustacea</taxon>
        <taxon>Multicrustacea</taxon>
        <taxon>Malacostraca</taxon>
        <taxon>Eumalacostraca</taxon>
        <taxon>Eucarida</taxon>
        <taxon>Euphausiacea</taxon>
        <taxon>Euphausiidae</taxon>
        <taxon>Meganyctiphanes</taxon>
    </lineage>
</organism>
<name>A0AAV2QJR5_MEGNR</name>
<evidence type="ECO:0000313" key="10">
    <source>
        <dbReference type="Proteomes" id="UP001497623"/>
    </source>
</evidence>
<proteinExistence type="predicted"/>
<keyword evidence="4" id="KW-0378">Hydrolase</keyword>
<keyword evidence="3" id="KW-0677">Repeat</keyword>
<dbReference type="Pfam" id="PF00614">
    <property type="entry name" value="PLDc"/>
    <property type="match status" value="1"/>
</dbReference>
<dbReference type="PROSITE" id="PS50035">
    <property type="entry name" value="PLD"/>
    <property type="match status" value="1"/>
</dbReference>
<dbReference type="PANTHER" id="PTHR18896:SF60">
    <property type="entry name" value="PHOSPHOLIPASE D"/>
    <property type="match status" value="1"/>
</dbReference>
<keyword evidence="7" id="KW-0443">Lipid metabolism</keyword>
<dbReference type="Pfam" id="PF12357">
    <property type="entry name" value="PLD_C"/>
    <property type="match status" value="1"/>
</dbReference>
<dbReference type="GO" id="GO:0009395">
    <property type="term" value="P:phospholipid catabolic process"/>
    <property type="evidence" value="ECO:0007669"/>
    <property type="project" value="TreeGrafter"/>
</dbReference>
<sequence>MDVPAAEGAEAQPILAYVGGLDVTDGRWDTPDHVLFRSLLDNHKDDFYNGCVQTTPEVGPRQPWHDIHARVEGPVAKDVLDNFTERWRHQVKEKEYRLLPMGDELDFSALAEVEEGSEWNAQLFRSITSDSAAFDLNRIQYVPKRKIKNVDDSILRAYIHHIRKADHFMFFENQYFLGSAFNWEDEVTTKAHHLIPQEITHRICDKISAGEHIVAYIIIPIHPEGDPTTDAVQAILHCQHRTMEMMYKKIATTIKKKKLETKPTDYLTFFCLGKGECSDDIPAELPKPEPGTPGARLRETARFMIYVHSKIMIIDDDYILVGSANINQRSMVGTRETEIAVGAYQPLHTSEVSGYPRGSVHQFRMALWAEHLNGVEEVHANPGTLECVKAVNQLATKNWEQFVTDEPCHITGHLLHYPVNVNDDGSVTALKDFPNFPNTEAPILGAPILESRPKAYHQMKTHHSHPIVNKISQISQPITAVSVPYREQHDWAK</sequence>
<evidence type="ECO:0000259" key="8">
    <source>
        <dbReference type="PROSITE" id="PS50035"/>
    </source>
</evidence>
<keyword evidence="2" id="KW-0479">Metal-binding</keyword>
<dbReference type="InterPro" id="IPR015679">
    <property type="entry name" value="PLipase_D_fam"/>
</dbReference>
<gene>
    <name evidence="9" type="ORF">MNOR_LOCUS12618</name>
</gene>
<evidence type="ECO:0000256" key="6">
    <source>
        <dbReference type="ARBA" id="ARBA00022963"/>
    </source>
</evidence>
<evidence type="ECO:0000256" key="3">
    <source>
        <dbReference type="ARBA" id="ARBA00022737"/>
    </source>
</evidence>
<evidence type="ECO:0000256" key="1">
    <source>
        <dbReference type="ARBA" id="ARBA00012027"/>
    </source>
</evidence>
<dbReference type="SUPFAM" id="SSF56024">
    <property type="entry name" value="Phospholipase D/nuclease"/>
    <property type="match status" value="2"/>
</dbReference>
<evidence type="ECO:0000313" key="9">
    <source>
        <dbReference type="EMBL" id="CAL4085202.1"/>
    </source>
</evidence>